<organism evidence="1">
    <name type="scientific">viral metagenome</name>
    <dbReference type="NCBI Taxonomy" id="1070528"/>
    <lineage>
        <taxon>unclassified sequences</taxon>
        <taxon>metagenomes</taxon>
        <taxon>organismal metagenomes</taxon>
    </lineage>
</organism>
<evidence type="ECO:0000313" key="1">
    <source>
        <dbReference type="EMBL" id="QHU01331.1"/>
    </source>
</evidence>
<accession>A0A6C0J958</accession>
<dbReference type="AlphaFoldDB" id="A0A6C0J958"/>
<dbReference type="EMBL" id="MN740338">
    <property type="protein sequence ID" value="QHU01331.1"/>
    <property type="molecule type" value="Genomic_DNA"/>
</dbReference>
<reference evidence="1" key="1">
    <citation type="journal article" date="2020" name="Nature">
        <title>Giant virus diversity and host interactions through global metagenomics.</title>
        <authorList>
            <person name="Schulz F."/>
            <person name="Roux S."/>
            <person name="Paez-Espino D."/>
            <person name="Jungbluth S."/>
            <person name="Walsh D.A."/>
            <person name="Denef V.J."/>
            <person name="McMahon K.D."/>
            <person name="Konstantinidis K.T."/>
            <person name="Eloe-Fadrosh E.A."/>
            <person name="Kyrpides N.C."/>
            <person name="Woyke T."/>
        </authorList>
    </citation>
    <scope>NUCLEOTIDE SEQUENCE</scope>
    <source>
        <strain evidence="1">GVMAG-M-3300025860-25</strain>
    </source>
</reference>
<proteinExistence type="predicted"/>
<sequence length="69" mass="8402">MFMSLECLPTANQKKIYENWTVLQKNNKERERVIKKREELIKWLSQNSRISIKSMMYTSLLLTEYNKKC</sequence>
<name>A0A6C0J958_9ZZZZ</name>
<protein>
    <submittedName>
        <fullName evidence="1">Uncharacterized protein</fullName>
    </submittedName>
</protein>